<protein>
    <recommendedName>
        <fullName evidence="3">Alpha/beta hydrolase</fullName>
    </recommendedName>
</protein>
<evidence type="ECO:0000313" key="1">
    <source>
        <dbReference type="EMBL" id="POF90506.1"/>
    </source>
</evidence>
<name>A0A2S3WHS8_PSEPU</name>
<evidence type="ECO:0008006" key="3">
    <source>
        <dbReference type="Google" id="ProtNLM"/>
    </source>
</evidence>
<proteinExistence type="predicted"/>
<dbReference type="SUPFAM" id="SSF53474">
    <property type="entry name" value="alpha/beta-Hydrolases"/>
    <property type="match status" value="1"/>
</dbReference>
<comment type="caution">
    <text evidence="1">The sequence shown here is derived from an EMBL/GenBank/DDBJ whole genome shotgun (WGS) entry which is preliminary data.</text>
</comment>
<gene>
    <name evidence="1" type="ORF">BGP80_22200</name>
</gene>
<organism evidence="1 2">
    <name type="scientific">Pseudomonas putida</name>
    <name type="common">Arthrobacter siderocapsulatus</name>
    <dbReference type="NCBI Taxonomy" id="303"/>
    <lineage>
        <taxon>Bacteria</taxon>
        <taxon>Pseudomonadati</taxon>
        <taxon>Pseudomonadota</taxon>
        <taxon>Gammaproteobacteria</taxon>
        <taxon>Pseudomonadales</taxon>
        <taxon>Pseudomonadaceae</taxon>
        <taxon>Pseudomonas</taxon>
    </lineage>
</organism>
<accession>A0A2S3WHS8</accession>
<reference evidence="1 2" key="1">
    <citation type="submission" date="2016-08" db="EMBL/GenBank/DDBJ databases">
        <authorList>
            <person name="Seilhamer J.J."/>
        </authorList>
    </citation>
    <scope>NUCLEOTIDE SEQUENCE [LARGE SCALE GENOMIC DNA]</scope>
    <source>
        <strain evidence="1 2">KT-27</strain>
    </source>
</reference>
<dbReference type="Proteomes" id="UP000237194">
    <property type="component" value="Unassembled WGS sequence"/>
</dbReference>
<reference evidence="1 2" key="2">
    <citation type="submission" date="2018-03" db="EMBL/GenBank/DDBJ databases">
        <title>Draft genome of Pseudomonas putida strain KT-27.</title>
        <authorList>
            <person name="Yoshizawa S."/>
            <person name="Khan N.H."/>
            <person name="Nishimura M."/>
            <person name="Chiura H.X."/>
            <person name="Ogura Y."/>
            <person name="Hayashi T."/>
            <person name="Kogure K."/>
        </authorList>
    </citation>
    <scope>NUCLEOTIDE SEQUENCE [LARGE SCALE GENOMIC DNA]</scope>
    <source>
        <strain evidence="1 2">KT-27</strain>
    </source>
</reference>
<dbReference type="Gene3D" id="3.40.50.1820">
    <property type="entry name" value="alpha/beta hydrolase"/>
    <property type="match status" value="1"/>
</dbReference>
<evidence type="ECO:0000313" key="2">
    <source>
        <dbReference type="Proteomes" id="UP000237194"/>
    </source>
</evidence>
<sequence>MAEPSRVGLLNQLRVPNQMVHGTADPLVSVMHGVHLSAHIQGSQLRLIAGLAHRFQALFKAPLLGAVLPYLKAAQGEQLGHLARL</sequence>
<dbReference type="InterPro" id="IPR029058">
    <property type="entry name" value="AB_hydrolase_fold"/>
</dbReference>
<dbReference type="EMBL" id="MIND01000018">
    <property type="protein sequence ID" value="POF90506.1"/>
    <property type="molecule type" value="Genomic_DNA"/>
</dbReference>
<dbReference type="AlphaFoldDB" id="A0A2S3WHS8"/>